<name>A0A6B8KF74_9HYPH</name>
<dbReference type="InterPro" id="IPR022519">
    <property type="entry name" value="Gloeo/Verruco_rpt"/>
</dbReference>
<dbReference type="AlphaFoldDB" id="A0A6B8KF74"/>
<proteinExistence type="predicted"/>
<dbReference type="Proteomes" id="UP000309061">
    <property type="component" value="Chromosome"/>
</dbReference>
<protein>
    <submittedName>
        <fullName evidence="1">Uncharacterized protein</fullName>
    </submittedName>
</protein>
<dbReference type="NCBIfam" id="TIGR03803">
    <property type="entry name" value="Gloeo_Verruco"/>
    <property type="match status" value="6"/>
</dbReference>
<dbReference type="RefSeq" id="WP_154331639.1">
    <property type="nucleotide sequence ID" value="NZ_CP046052.1"/>
</dbReference>
<dbReference type="OrthoDB" id="7432613at2"/>
<evidence type="ECO:0000313" key="1">
    <source>
        <dbReference type="EMBL" id="QGM46299.1"/>
    </source>
</evidence>
<gene>
    <name evidence="1" type="ORF">H2LOC_011660</name>
</gene>
<dbReference type="Gene3D" id="2.20.25.650">
    <property type="entry name" value="Tachylectin-2-like"/>
    <property type="match status" value="2"/>
</dbReference>
<keyword evidence="2" id="KW-1185">Reference proteome</keyword>
<organism evidence="1 2">
    <name type="scientific">Methylocystis heyeri</name>
    <dbReference type="NCBI Taxonomy" id="391905"/>
    <lineage>
        <taxon>Bacteria</taxon>
        <taxon>Pseudomonadati</taxon>
        <taxon>Pseudomonadota</taxon>
        <taxon>Alphaproteobacteria</taxon>
        <taxon>Hyphomicrobiales</taxon>
        <taxon>Methylocystaceae</taxon>
        <taxon>Methylocystis</taxon>
    </lineage>
</organism>
<dbReference type="KEGG" id="mhey:H2LOC_011660"/>
<reference evidence="1 2" key="1">
    <citation type="submission" date="2019-11" db="EMBL/GenBank/DDBJ databases">
        <title>The genome sequence of Methylocystis heyeri.</title>
        <authorList>
            <person name="Oshkin I.Y."/>
            <person name="Miroshnikov K."/>
            <person name="Dedysh S.N."/>
        </authorList>
    </citation>
    <scope>NUCLEOTIDE SEQUENCE [LARGE SCALE GENOMIC DNA]</scope>
    <source>
        <strain evidence="1 2">H2</strain>
    </source>
</reference>
<sequence>MSSSGELYGTALQGGVQGFGAVFKISPPGLGRSRWTETLLYSFGDGLDGGSPISSLTFDSQGALYGTTNTGGANGMGTVFKLKPPVTASGQWTLTSLYQFDGTVGANAAAGVIFDSSGALYGTARGGGASGGGAVFKLTPPATPSGQWTATAIYNFTGGADGANPLSQLIMDTGGALYGSTQAGGSGNGVVFQLRPSGAACAPNAPNFWCETVLYSFGGSDGAKPNAGVVMDTNGALFGATLRGGAENAGVVFRLNPPVSPSMQWTESVLHSFSYANGDDGIYPYAPLTLMGGAIYGTTYGGGKNGFGAVFQIRPAVSPSAQWVYANLYSFTGGADGGYPMGGVMFGAPGFGFGLAAFGVTSYYGPTNNGTVYTLECVNQVKEVFGGTQHSVCAP</sequence>
<dbReference type="EMBL" id="CP046052">
    <property type="protein sequence ID" value="QGM46299.1"/>
    <property type="molecule type" value="Genomic_DNA"/>
</dbReference>
<evidence type="ECO:0000313" key="2">
    <source>
        <dbReference type="Proteomes" id="UP000309061"/>
    </source>
</evidence>
<accession>A0A6B8KF74</accession>